<dbReference type="RefSeq" id="WP_008943235.1">
    <property type="nucleotide sequence ID" value="NZ_RBIG01000003.1"/>
</dbReference>
<gene>
    <name evidence="1" type="ORF">BCL74_3098</name>
</gene>
<name>A0A420WCB8_9PROT</name>
<dbReference type="Pfam" id="PF04390">
    <property type="entry name" value="LptE"/>
    <property type="match status" value="1"/>
</dbReference>
<evidence type="ECO:0000313" key="1">
    <source>
        <dbReference type="EMBL" id="RKQ68616.1"/>
    </source>
</evidence>
<dbReference type="PROSITE" id="PS51257">
    <property type="entry name" value="PROKAR_LIPOPROTEIN"/>
    <property type="match status" value="1"/>
</dbReference>
<protein>
    <submittedName>
        <fullName evidence="1">LPS-assembly lipoprotein</fullName>
    </submittedName>
</protein>
<reference evidence="1 2" key="1">
    <citation type="submission" date="2018-10" db="EMBL/GenBank/DDBJ databases">
        <title>Comparative analysis of microorganisms from saline springs in Andes Mountain Range, Colombia.</title>
        <authorList>
            <person name="Rubin E."/>
        </authorList>
    </citation>
    <scope>NUCLEOTIDE SEQUENCE [LARGE SCALE GENOMIC DNA]</scope>
    <source>
        <strain evidence="1 2">USBA 36</strain>
    </source>
</reference>
<dbReference type="InterPro" id="IPR007485">
    <property type="entry name" value="LPS_assembly_LptE"/>
</dbReference>
<dbReference type="GO" id="GO:0019867">
    <property type="term" value="C:outer membrane"/>
    <property type="evidence" value="ECO:0007669"/>
    <property type="project" value="InterPro"/>
</dbReference>
<dbReference type="GO" id="GO:0043165">
    <property type="term" value="P:Gram-negative-bacterium-type cell outer membrane assembly"/>
    <property type="evidence" value="ECO:0007669"/>
    <property type="project" value="InterPro"/>
</dbReference>
<comment type="caution">
    <text evidence="1">The sequence shown here is derived from an EMBL/GenBank/DDBJ whole genome shotgun (WGS) entry which is preliminary data.</text>
</comment>
<dbReference type="Gene3D" id="3.30.160.150">
    <property type="entry name" value="Lipoprotein like domain"/>
    <property type="match status" value="1"/>
</dbReference>
<dbReference type="Proteomes" id="UP000277424">
    <property type="component" value="Unassembled WGS sequence"/>
</dbReference>
<keyword evidence="1" id="KW-0449">Lipoprotein</keyword>
<dbReference type="OrthoDB" id="8480109at2"/>
<dbReference type="AlphaFoldDB" id="A0A420WCB8"/>
<evidence type="ECO:0000313" key="2">
    <source>
        <dbReference type="Proteomes" id="UP000277424"/>
    </source>
</evidence>
<organism evidence="1 2">
    <name type="scientific">Oceanibaculum indicum</name>
    <dbReference type="NCBI Taxonomy" id="526216"/>
    <lineage>
        <taxon>Bacteria</taxon>
        <taxon>Pseudomonadati</taxon>
        <taxon>Pseudomonadota</taxon>
        <taxon>Alphaproteobacteria</taxon>
        <taxon>Rhodospirillales</taxon>
        <taxon>Oceanibaculaceae</taxon>
        <taxon>Oceanibaculum</taxon>
    </lineage>
</organism>
<sequence length="176" mass="19261">MLSRRTNGIAALSLLAAALLLTACGFRPLYGERAHSASAVQHMAAIEIVPIPDRVGQELQNQLRVRLNPRGGAATTKYRLATRLNEIRTDLAIRDDASATLANLQLIANYTLQDAATNAVLYSGQSRFTASYNLVRSQFANLVAEDDARNRAVEAISDDMRVRLGIYFDRQAKSAN</sequence>
<dbReference type="EMBL" id="RBIG01000003">
    <property type="protein sequence ID" value="RKQ68616.1"/>
    <property type="molecule type" value="Genomic_DNA"/>
</dbReference>
<proteinExistence type="predicted"/>
<accession>A0A420WCB8</accession>